<sequence>MSDSFADSTKLAWVEDNLTKGSGETQQIDERLRKTVDDFQAKYRVSREDDTRQKSWPMAVGLHGCGKMCVELMRFDKVREAETEFPKSTQNYACQLVEESLQKGTLNSQWNKAGQYPDVFVRELDGKNMPKKKIFHDAMLETHFEDTILNAQQRELLTHCNIVMNGEVHSEVKSWWNEIQTINSWRLVTSIHHQDHIIFEKGAQHPWTPKNYCGAQLIEDYEHGREIMDLAFYESVLEIDSRYKVYSVVGVLSLSLQYILPMVEKSLEEVSSFGDHLHSFSIDNMKEKLDAELLLLALQRTLKLEDEPAKKMWWHSKFGLWN</sequence>
<accession>A0ABR2G1K8</accession>
<organism evidence="1 2">
    <name type="scientific">Hibiscus sabdariffa</name>
    <name type="common">roselle</name>
    <dbReference type="NCBI Taxonomy" id="183260"/>
    <lineage>
        <taxon>Eukaryota</taxon>
        <taxon>Viridiplantae</taxon>
        <taxon>Streptophyta</taxon>
        <taxon>Embryophyta</taxon>
        <taxon>Tracheophyta</taxon>
        <taxon>Spermatophyta</taxon>
        <taxon>Magnoliopsida</taxon>
        <taxon>eudicotyledons</taxon>
        <taxon>Gunneridae</taxon>
        <taxon>Pentapetalae</taxon>
        <taxon>rosids</taxon>
        <taxon>malvids</taxon>
        <taxon>Malvales</taxon>
        <taxon>Malvaceae</taxon>
        <taxon>Malvoideae</taxon>
        <taxon>Hibiscus</taxon>
    </lineage>
</organism>
<dbReference type="Proteomes" id="UP001472677">
    <property type="component" value="Unassembled WGS sequence"/>
</dbReference>
<keyword evidence="2" id="KW-1185">Reference proteome</keyword>
<proteinExistence type="predicted"/>
<reference evidence="1 2" key="1">
    <citation type="journal article" date="2024" name="G3 (Bethesda)">
        <title>Genome assembly of Hibiscus sabdariffa L. provides insights into metabolisms of medicinal natural products.</title>
        <authorList>
            <person name="Kim T."/>
        </authorList>
    </citation>
    <scope>NUCLEOTIDE SEQUENCE [LARGE SCALE GENOMIC DNA]</scope>
    <source>
        <strain evidence="1">TK-2024</strain>
        <tissue evidence="1">Old leaves</tissue>
    </source>
</reference>
<evidence type="ECO:0000313" key="1">
    <source>
        <dbReference type="EMBL" id="KAK8592906.1"/>
    </source>
</evidence>
<dbReference type="EMBL" id="JBBPBM010000003">
    <property type="protein sequence ID" value="KAK8592906.1"/>
    <property type="molecule type" value="Genomic_DNA"/>
</dbReference>
<gene>
    <name evidence="1" type="ORF">V6N12_044999</name>
</gene>
<protein>
    <submittedName>
        <fullName evidence="1">Uncharacterized protein</fullName>
    </submittedName>
</protein>
<name>A0ABR2G1K8_9ROSI</name>
<comment type="caution">
    <text evidence="1">The sequence shown here is derived from an EMBL/GenBank/DDBJ whole genome shotgun (WGS) entry which is preliminary data.</text>
</comment>
<evidence type="ECO:0000313" key="2">
    <source>
        <dbReference type="Proteomes" id="UP001472677"/>
    </source>
</evidence>